<gene>
    <name evidence="2" type="ORF">OO7_15224</name>
</gene>
<dbReference type="HOGENOM" id="CLU_155233_3_1_6"/>
<comment type="caution">
    <text evidence="2">The sequence shown here is derived from an EMBL/GenBank/DDBJ whole genome shotgun (WGS) entry which is preliminary data.</text>
</comment>
<accession>K8WBF2</accession>
<proteinExistence type="predicted"/>
<dbReference type="OrthoDB" id="6466320at2"/>
<keyword evidence="1" id="KW-0732">Signal</keyword>
<dbReference type="PATRIC" id="fig|1141660.3.peg.3042"/>
<evidence type="ECO:0000313" key="2">
    <source>
        <dbReference type="EMBL" id="EKT53575.1"/>
    </source>
</evidence>
<evidence type="ECO:0000313" key="3">
    <source>
        <dbReference type="Proteomes" id="UP000010290"/>
    </source>
</evidence>
<sequence>MKSLSLLATAAVALISSFTCYSMNQNIAEGTISFFGAIVEEQCELNIKSPKNVNIHCYRNGKNMTKVSTLKEAQKLSSDYVKVEYGRYNEKPILDVIYQ</sequence>
<dbReference type="Proteomes" id="UP000010290">
    <property type="component" value="Chromosome"/>
</dbReference>
<evidence type="ECO:0008006" key="4">
    <source>
        <dbReference type="Google" id="ProtNLM"/>
    </source>
</evidence>
<dbReference type="EMBL" id="AKKN01000013">
    <property type="protein sequence ID" value="EKT53575.1"/>
    <property type="molecule type" value="Genomic_DNA"/>
</dbReference>
<dbReference type="RefSeq" id="WP_008916780.1">
    <property type="nucleotide sequence ID" value="NZ_CM001773.1"/>
</dbReference>
<feature type="chain" id="PRO_5003923288" description="Type 1 fimbrial protein" evidence="1">
    <location>
        <begin position="22"/>
        <end position="99"/>
    </location>
</feature>
<feature type="signal peptide" evidence="1">
    <location>
        <begin position="1"/>
        <end position="21"/>
    </location>
</feature>
<protein>
    <recommendedName>
        <fullName evidence="4">Type 1 fimbrial protein</fullName>
    </recommendedName>
</protein>
<name>K8WBF2_9GAMM</name>
<evidence type="ECO:0000256" key="1">
    <source>
        <dbReference type="SAM" id="SignalP"/>
    </source>
</evidence>
<organism evidence="2 3">
    <name type="scientific">Providencia sneebia DSM 19967</name>
    <dbReference type="NCBI Taxonomy" id="1141660"/>
    <lineage>
        <taxon>Bacteria</taxon>
        <taxon>Pseudomonadati</taxon>
        <taxon>Pseudomonadota</taxon>
        <taxon>Gammaproteobacteria</taxon>
        <taxon>Enterobacterales</taxon>
        <taxon>Morganellaceae</taxon>
        <taxon>Providencia</taxon>
    </lineage>
</organism>
<keyword evidence="3" id="KW-1185">Reference proteome</keyword>
<reference evidence="2 3" key="1">
    <citation type="journal article" date="2012" name="BMC Genomics">
        <title>Comparative genomics of bacteria in the genus Providencia isolated from wild Drosophila melanogaster.</title>
        <authorList>
            <person name="Galac M.R."/>
            <person name="Lazzaro B.P."/>
        </authorList>
    </citation>
    <scope>NUCLEOTIDE SEQUENCE [LARGE SCALE GENOMIC DNA]</scope>
    <source>
        <strain evidence="2 3">DSM 19967</strain>
    </source>
</reference>
<dbReference type="AlphaFoldDB" id="K8WBF2"/>